<keyword evidence="2 8" id="KW-1277">Toxin-antitoxin system</keyword>
<evidence type="ECO:0000256" key="7">
    <source>
        <dbReference type="ARBA" id="ARBA00038093"/>
    </source>
</evidence>
<feature type="domain" description="PIN" evidence="9">
    <location>
        <begin position="3"/>
        <end position="126"/>
    </location>
</feature>
<dbReference type="Pfam" id="PF01850">
    <property type="entry name" value="PIN"/>
    <property type="match status" value="1"/>
</dbReference>
<protein>
    <recommendedName>
        <fullName evidence="8">Ribonuclease VapC</fullName>
        <shortName evidence="8">RNase VapC</shortName>
        <ecNumber evidence="8">3.1.-.-</ecNumber>
    </recommendedName>
    <alternativeName>
        <fullName evidence="8">Toxin VapC</fullName>
    </alternativeName>
</protein>
<sequence length="145" mass="15843">MFLVDTNIISADAPTKRMAASSTFVTWMQQMDPRLYTSAVTIAEIERGIARLDRIEAIAKADRLRTWLFAVERLYAGRILPFNVEAARHAGKIMDSARSHAVGFADIAIASIAAANNMTVLTANTKDFGPLGVRVLNPFADHLPA</sequence>
<dbReference type="InterPro" id="IPR002716">
    <property type="entry name" value="PIN_dom"/>
</dbReference>
<comment type="function">
    <text evidence="8">Toxic component of a toxin-antitoxin (TA) system. An RNase.</text>
</comment>
<evidence type="ECO:0000256" key="8">
    <source>
        <dbReference type="HAMAP-Rule" id="MF_00265"/>
    </source>
</evidence>
<name>A0A2P7BVX2_9HYPH</name>
<dbReference type="PANTHER" id="PTHR33653:SF1">
    <property type="entry name" value="RIBONUCLEASE VAPC2"/>
    <property type="match status" value="1"/>
</dbReference>
<evidence type="ECO:0000256" key="3">
    <source>
        <dbReference type="ARBA" id="ARBA00022722"/>
    </source>
</evidence>
<evidence type="ECO:0000256" key="4">
    <source>
        <dbReference type="ARBA" id="ARBA00022723"/>
    </source>
</evidence>
<dbReference type="GO" id="GO:0004540">
    <property type="term" value="F:RNA nuclease activity"/>
    <property type="evidence" value="ECO:0007669"/>
    <property type="project" value="InterPro"/>
</dbReference>
<accession>A0A2P7BVX2</accession>
<dbReference type="InterPro" id="IPR050556">
    <property type="entry name" value="Type_II_TA_system_RNase"/>
</dbReference>
<evidence type="ECO:0000313" key="11">
    <source>
        <dbReference type="Proteomes" id="UP000241444"/>
    </source>
</evidence>
<dbReference type="SUPFAM" id="SSF88723">
    <property type="entry name" value="PIN domain-like"/>
    <property type="match status" value="1"/>
</dbReference>
<comment type="similarity">
    <text evidence="7 8">Belongs to the PINc/VapC protein family.</text>
</comment>
<keyword evidence="8" id="KW-0800">Toxin</keyword>
<dbReference type="OrthoDB" id="7188375at2"/>
<keyword evidence="6 8" id="KW-0460">Magnesium</keyword>
<dbReference type="AlphaFoldDB" id="A0A2P7BVX2"/>
<proteinExistence type="inferred from homology"/>
<keyword evidence="11" id="KW-1185">Reference proteome</keyword>
<dbReference type="EC" id="3.1.-.-" evidence="8"/>
<feature type="binding site" evidence="8">
    <location>
        <position position="5"/>
    </location>
    <ligand>
        <name>Mg(2+)</name>
        <dbReference type="ChEBI" id="CHEBI:18420"/>
    </ligand>
</feature>
<dbReference type="RefSeq" id="WP_106709054.1">
    <property type="nucleotide sequence ID" value="NZ_PGGO01000001.1"/>
</dbReference>
<dbReference type="EMBL" id="PGGO01000001">
    <property type="protein sequence ID" value="PSH70618.1"/>
    <property type="molecule type" value="Genomic_DNA"/>
</dbReference>
<dbReference type="InterPro" id="IPR029060">
    <property type="entry name" value="PIN-like_dom_sf"/>
</dbReference>
<dbReference type="InterPro" id="IPR022907">
    <property type="entry name" value="VapC_family"/>
</dbReference>
<dbReference type="HAMAP" id="MF_00265">
    <property type="entry name" value="VapC_Nob1"/>
    <property type="match status" value="1"/>
</dbReference>
<dbReference type="PANTHER" id="PTHR33653">
    <property type="entry name" value="RIBONUCLEASE VAPC2"/>
    <property type="match status" value="1"/>
</dbReference>
<comment type="caution">
    <text evidence="10">The sequence shown here is derived from an EMBL/GenBank/DDBJ whole genome shotgun (WGS) entry which is preliminary data.</text>
</comment>
<evidence type="ECO:0000256" key="5">
    <source>
        <dbReference type="ARBA" id="ARBA00022801"/>
    </source>
</evidence>
<evidence type="ECO:0000256" key="1">
    <source>
        <dbReference type="ARBA" id="ARBA00001946"/>
    </source>
</evidence>
<dbReference type="Gene3D" id="3.40.50.1010">
    <property type="entry name" value="5'-nuclease"/>
    <property type="match status" value="1"/>
</dbReference>
<comment type="cofactor">
    <cofactor evidence="1 8">
        <name>Mg(2+)</name>
        <dbReference type="ChEBI" id="CHEBI:18420"/>
    </cofactor>
</comment>
<keyword evidence="5 8" id="KW-0378">Hydrolase</keyword>
<gene>
    <name evidence="8" type="primary">vapC</name>
    <name evidence="10" type="ORF">CU102_00745</name>
</gene>
<evidence type="ECO:0000256" key="6">
    <source>
        <dbReference type="ARBA" id="ARBA00022842"/>
    </source>
</evidence>
<dbReference type="GO" id="GO:0090729">
    <property type="term" value="F:toxin activity"/>
    <property type="evidence" value="ECO:0007669"/>
    <property type="project" value="UniProtKB-KW"/>
</dbReference>
<evidence type="ECO:0000256" key="2">
    <source>
        <dbReference type="ARBA" id="ARBA00022649"/>
    </source>
</evidence>
<dbReference type="GO" id="GO:0016787">
    <property type="term" value="F:hydrolase activity"/>
    <property type="evidence" value="ECO:0007669"/>
    <property type="project" value="UniProtKB-KW"/>
</dbReference>
<dbReference type="GO" id="GO:0000287">
    <property type="term" value="F:magnesium ion binding"/>
    <property type="evidence" value="ECO:0007669"/>
    <property type="project" value="UniProtKB-UniRule"/>
</dbReference>
<dbReference type="Proteomes" id="UP000241444">
    <property type="component" value="Unassembled WGS sequence"/>
</dbReference>
<evidence type="ECO:0000313" key="10">
    <source>
        <dbReference type="EMBL" id="PSH70618.1"/>
    </source>
</evidence>
<evidence type="ECO:0000259" key="9">
    <source>
        <dbReference type="Pfam" id="PF01850"/>
    </source>
</evidence>
<organism evidence="10 11">
    <name type="scientific">Phyllobacterium brassicacearum</name>
    <dbReference type="NCBI Taxonomy" id="314235"/>
    <lineage>
        <taxon>Bacteria</taxon>
        <taxon>Pseudomonadati</taxon>
        <taxon>Pseudomonadota</taxon>
        <taxon>Alphaproteobacteria</taxon>
        <taxon>Hyphomicrobiales</taxon>
        <taxon>Phyllobacteriaceae</taxon>
        <taxon>Phyllobacterium</taxon>
    </lineage>
</organism>
<feature type="binding site" evidence="8">
    <location>
        <position position="106"/>
    </location>
    <ligand>
        <name>Mg(2+)</name>
        <dbReference type="ChEBI" id="CHEBI:18420"/>
    </ligand>
</feature>
<keyword evidence="3 8" id="KW-0540">Nuclease</keyword>
<keyword evidence="4 8" id="KW-0479">Metal-binding</keyword>
<reference evidence="11" key="1">
    <citation type="submission" date="2017-11" db="EMBL/GenBank/DDBJ databases">
        <authorList>
            <person name="Kuznetsova I."/>
            <person name="Sazanova A."/>
            <person name="Chirak E."/>
            <person name="Safronova V."/>
            <person name="Willems A."/>
        </authorList>
    </citation>
    <scope>NUCLEOTIDE SEQUENCE [LARGE SCALE GENOMIC DNA]</scope>
    <source>
        <strain evidence="11">STM 196</strain>
    </source>
</reference>